<dbReference type="InterPro" id="IPR035965">
    <property type="entry name" value="PAS-like_dom_sf"/>
</dbReference>
<dbReference type="PROSITE" id="PS00688">
    <property type="entry name" value="SIGMA54_INTERACT_3"/>
    <property type="match status" value="1"/>
</dbReference>
<dbReference type="GO" id="GO:0005524">
    <property type="term" value="F:ATP binding"/>
    <property type="evidence" value="ECO:0007669"/>
    <property type="project" value="UniProtKB-KW"/>
</dbReference>
<dbReference type="Gene3D" id="1.10.8.60">
    <property type="match status" value="1"/>
</dbReference>
<dbReference type="InterPro" id="IPR002078">
    <property type="entry name" value="Sigma_54_int"/>
</dbReference>
<keyword evidence="5" id="KW-0804">Transcription</keyword>
<keyword evidence="2" id="KW-0058">Aromatic hydrocarbons catabolism</keyword>
<dbReference type="Pfam" id="PF18024">
    <property type="entry name" value="HTH_50"/>
    <property type="match status" value="1"/>
</dbReference>
<dbReference type="Gene3D" id="3.30.450.20">
    <property type="entry name" value="PAS domain"/>
    <property type="match status" value="1"/>
</dbReference>
<dbReference type="Pfam" id="PF25601">
    <property type="entry name" value="AAA_lid_14"/>
    <property type="match status" value="1"/>
</dbReference>
<dbReference type="InterPro" id="IPR027417">
    <property type="entry name" value="P-loop_NTPase"/>
</dbReference>
<dbReference type="InterPro" id="IPR009057">
    <property type="entry name" value="Homeodomain-like_sf"/>
</dbReference>
<dbReference type="AlphaFoldDB" id="A0A6L6JG84"/>
<comment type="caution">
    <text evidence="9">The sequence shown here is derived from an EMBL/GenBank/DDBJ whole genome shotgun (WGS) entry which is preliminary data.</text>
</comment>
<dbReference type="SUPFAM" id="SSF55785">
    <property type="entry name" value="PYP-like sensor domain (PAS domain)"/>
    <property type="match status" value="1"/>
</dbReference>
<evidence type="ECO:0000256" key="7">
    <source>
        <dbReference type="SAM" id="MobiDB-lite"/>
    </source>
</evidence>
<dbReference type="CDD" id="cd00009">
    <property type="entry name" value="AAA"/>
    <property type="match status" value="1"/>
</dbReference>
<dbReference type="PROSITE" id="PS00675">
    <property type="entry name" value="SIGMA54_INTERACT_1"/>
    <property type="match status" value="1"/>
</dbReference>
<accession>A0A6L6JG84</accession>
<keyword evidence="4" id="KW-0805">Transcription regulation</keyword>
<dbReference type="SMART" id="SM00382">
    <property type="entry name" value="AAA"/>
    <property type="match status" value="1"/>
</dbReference>
<dbReference type="PROSITE" id="PS50045">
    <property type="entry name" value="SIGMA54_INTERACT_4"/>
    <property type="match status" value="1"/>
</dbReference>
<name>A0A6L6JG84_9RHOB</name>
<dbReference type="Gene3D" id="3.40.50.300">
    <property type="entry name" value="P-loop containing nucleotide triphosphate hydrolases"/>
    <property type="match status" value="1"/>
</dbReference>
<evidence type="ECO:0000256" key="6">
    <source>
        <dbReference type="ARBA" id="ARBA00029500"/>
    </source>
</evidence>
<evidence type="ECO:0000256" key="3">
    <source>
        <dbReference type="ARBA" id="ARBA00022840"/>
    </source>
</evidence>
<evidence type="ECO:0000256" key="1">
    <source>
        <dbReference type="ARBA" id="ARBA00022741"/>
    </source>
</evidence>
<feature type="region of interest" description="Disordered" evidence="7">
    <location>
        <begin position="370"/>
        <end position="389"/>
    </location>
</feature>
<proteinExistence type="predicted"/>
<dbReference type="SUPFAM" id="SSF46689">
    <property type="entry name" value="Homeodomain-like"/>
    <property type="match status" value="1"/>
</dbReference>
<dbReference type="OrthoDB" id="9805953at2"/>
<dbReference type="RefSeq" id="WP_155097103.1">
    <property type="nucleotide sequence ID" value="NZ_WMIE01000020.1"/>
</dbReference>
<evidence type="ECO:0000259" key="8">
    <source>
        <dbReference type="PROSITE" id="PS50045"/>
    </source>
</evidence>
<dbReference type="Proteomes" id="UP000478183">
    <property type="component" value="Unassembled WGS sequence"/>
</dbReference>
<dbReference type="Pfam" id="PF00158">
    <property type="entry name" value="Sigma54_activat"/>
    <property type="match status" value="1"/>
</dbReference>
<organism evidence="9 10">
    <name type="scientific">Paracoccus aestuariivivens</name>
    <dbReference type="NCBI Taxonomy" id="1820333"/>
    <lineage>
        <taxon>Bacteria</taxon>
        <taxon>Pseudomonadati</taxon>
        <taxon>Pseudomonadota</taxon>
        <taxon>Alphaproteobacteria</taxon>
        <taxon>Rhodobacterales</taxon>
        <taxon>Paracoccaceae</taxon>
        <taxon>Paracoccus</taxon>
    </lineage>
</organism>
<sequence>MKFYSPSAPKNGNGRARPAFIDGSEFALFLNGLPNATAFLELDGRIRLVNVAFERLLSISRAGLLGTDLTRYGRTGDDLLQGVATALTRLQRFEGRGKVAGQANVSGMLSILRSAEGTPYGALLVLTPADLATGNSGGTFRFLAEERAAIGSDHVASPAHTDAERRARKALAEGFPLLVAGETGTGKTAFIRRLAGSASDRPLVHVICGSLTEANFTTEMLGQDGPTGRRQGLVEAASKGTLFLDHIDDLAPALQARLLAVLENAPELGGARLVSAASCDLGALVAKGGFRADLFYRIAAVKVTLPSLRDEPDMISALTDGLLARINRRRSPALSLSPAFRQQLLNYDFPGNIRELENILAHASASAERQATSEDFVTPPGLPIQPSDGDLRSQVQSFEDAVIREALSHHKSKRSAAKALGIDVATLIRKTGRSRTTNTDKE</sequence>
<evidence type="ECO:0000313" key="9">
    <source>
        <dbReference type="EMBL" id="MTH79749.1"/>
    </source>
</evidence>
<dbReference type="InterPro" id="IPR030828">
    <property type="entry name" value="HTH_TyrR"/>
</dbReference>
<dbReference type="EMBL" id="WMIE01000020">
    <property type="protein sequence ID" value="MTH79749.1"/>
    <property type="molecule type" value="Genomic_DNA"/>
</dbReference>
<evidence type="ECO:0000256" key="2">
    <source>
        <dbReference type="ARBA" id="ARBA00022797"/>
    </source>
</evidence>
<dbReference type="Gene3D" id="1.10.10.60">
    <property type="entry name" value="Homeodomain-like"/>
    <property type="match status" value="1"/>
</dbReference>
<reference evidence="9 10" key="1">
    <citation type="submission" date="2019-11" db="EMBL/GenBank/DDBJ databases">
        <authorList>
            <person name="Dong K."/>
        </authorList>
    </citation>
    <scope>NUCLEOTIDE SEQUENCE [LARGE SCALE GENOMIC DNA]</scope>
    <source>
        <strain evidence="9 10">NBRC 111993</strain>
    </source>
</reference>
<gene>
    <name evidence="9" type="ORF">GL286_18720</name>
</gene>
<evidence type="ECO:0000313" key="10">
    <source>
        <dbReference type="Proteomes" id="UP000478183"/>
    </source>
</evidence>
<keyword evidence="1" id="KW-0547">Nucleotide-binding</keyword>
<dbReference type="InterPro" id="IPR025944">
    <property type="entry name" value="Sigma_54_int_dom_CS"/>
</dbReference>
<dbReference type="GO" id="GO:0006355">
    <property type="term" value="P:regulation of DNA-templated transcription"/>
    <property type="evidence" value="ECO:0007669"/>
    <property type="project" value="InterPro"/>
</dbReference>
<dbReference type="InterPro" id="IPR003593">
    <property type="entry name" value="AAA+_ATPase"/>
</dbReference>
<dbReference type="SUPFAM" id="SSF52540">
    <property type="entry name" value="P-loop containing nucleoside triphosphate hydrolases"/>
    <property type="match status" value="1"/>
</dbReference>
<dbReference type="InterPro" id="IPR058031">
    <property type="entry name" value="AAA_lid_NorR"/>
</dbReference>
<feature type="domain" description="Sigma-54 factor interaction" evidence="8">
    <location>
        <begin position="149"/>
        <end position="365"/>
    </location>
</feature>
<dbReference type="InterPro" id="IPR025662">
    <property type="entry name" value="Sigma_54_int_dom_ATP-bd_1"/>
</dbReference>
<keyword evidence="10" id="KW-1185">Reference proteome</keyword>
<evidence type="ECO:0000256" key="5">
    <source>
        <dbReference type="ARBA" id="ARBA00023163"/>
    </source>
</evidence>
<keyword evidence="3" id="KW-0067">ATP-binding</keyword>
<protein>
    <recommendedName>
        <fullName evidence="6">HTH-type transcriptional regulatory protein TyrR</fullName>
    </recommendedName>
</protein>
<dbReference type="GO" id="GO:0003677">
    <property type="term" value="F:DNA binding"/>
    <property type="evidence" value="ECO:0007669"/>
    <property type="project" value="UniProtKB-KW"/>
</dbReference>
<evidence type="ECO:0000256" key="4">
    <source>
        <dbReference type="ARBA" id="ARBA00023015"/>
    </source>
</evidence>
<dbReference type="PANTHER" id="PTHR32071">
    <property type="entry name" value="TRANSCRIPTIONAL REGULATORY PROTEIN"/>
    <property type="match status" value="1"/>
</dbReference>